<dbReference type="EMBL" id="LLXJ01009446">
    <property type="protein sequence ID" value="PKB92926.1"/>
    <property type="molecule type" value="Genomic_DNA"/>
</dbReference>
<protein>
    <submittedName>
        <fullName evidence="1">Uncharacterized protein</fullName>
    </submittedName>
</protein>
<evidence type="ECO:0000313" key="1">
    <source>
        <dbReference type="EMBL" id="PKB92926.1"/>
    </source>
</evidence>
<dbReference type="AlphaFoldDB" id="A0A2N0NED6"/>
<organism evidence="1 2">
    <name type="scientific">Rhizophagus irregularis</name>
    <dbReference type="NCBI Taxonomy" id="588596"/>
    <lineage>
        <taxon>Eukaryota</taxon>
        <taxon>Fungi</taxon>
        <taxon>Fungi incertae sedis</taxon>
        <taxon>Mucoromycota</taxon>
        <taxon>Glomeromycotina</taxon>
        <taxon>Glomeromycetes</taxon>
        <taxon>Glomerales</taxon>
        <taxon>Glomeraceae</taxon>
        <taxon>Rhizophagus</taxon>
    </lineage>
</organism>
<proteinExistence type="predicted"/>
<reference evidence="1 2" key="2">
    <citation type="submission" date="2017-09" db="EMBL/GenBank/DDBJ databases">
        <title>Extensive intraspecific genome diversity in a model arbuscular mycorrhizal fungus.</title>
        <authorList>
            <person name="Chen E.C."/>
            <person name="Morin E."/>
            <person name="Beaudet D."/>
            <person name="Noel J."/>
            <person name="Ndikumana S."/>
            <person name="Charron P."/>
            <person name="St-Onge C."/>
            <person name="Giorgi J."/>
            <person name="Grigoriev I.V."/>
            <person name="Roux C."/>
            <person name="Martin F.M."/>
            <person name="Corradi N."/>
        </authorList>
    </citation>
    <scope>NUCLEOTIDE SEQUENCE [LARGE SCALE GENOMIC DNA]</scope>
    <source>
        <strain evidence="1 2">A5</strain>
    </source>
</reference>
<accession>A0A2N0NED6</accession>
<reference evidence="1 2" key="1">
    <citation type="submission" date="2016-04" db="EMBL/GenBank/DDBJ databases">
        <title>Genome analyses suggest a sexual origin of heterokaryosis in a supposedly ancient asexual fungus.</title>
        <authorList>
            <person name="Ropars J."/>
            <person name="Sedzielewska K."/>
            <person name="Noel J."/>
            <person name="Charron P."/>
            <person name="Farinelli L."/>
            <person name="Marton T."/>
            <person name="Kruger M."/>
            <person name="Pelin A."/>
            <person name="Brachmann A."/>
            <person name="Corradi N."/>
        </authorList>
    </citation>
    <scope>NUCLEOTIDE SEQUENCE [LARGE SCALE GENOMIC DNA]</scope>
    <source>
        <strain evidence="1 2">A5</strain>
    </source>
</reference>
<sequence length="56" mass="6619">MFFYRVDKLNLDSIRTSKNLDKSSKLAPIDNRNFSRRLGLFVEGRAIFARVRFPQL</sequence>
<evidence type="ECO:0000313" key="2">
    <source>
        <dbReference type="Proteomes" id="UP000232722"/>
    </source>
</evidence>
<gene>
    <name evidence="1" type="ORF">RhiirA5_442892</name>
</gene>
<dbReference type="Proteomes" id="UP000232722">
    <property type="component" value="Unassembled WGS sequence"/>
</dbReference>
<comment type="caution">
    <text evidence="1">The sequence shown here is derived from an EMBL/GenBank/DDBJ whole genome shotgun (WGS) entry which is preliminary data.</text>
</comment>
<name>A0A2N0NED6_9GLOM</name>